<dbReference type="SUPFAM" id="SSF58104">
    <property type="entry name" value="Methyl-accepting chemotaxis protein (MCP) signaling domain"/>
    <property type="match status" value="1"/>
</dbReference>
<dbReference type="CDD" id="cd11386">
    <property type="entry name" value="MCP_signal"/>
    <property type="match status" value="1"/>
</dbReference>
<evidence type="ECO:0000256" key="1">
    <source>
        <dbReference type="ARBA" id="ARBA00004651"/>
    </source>
</evidence>
<dbReference type="Pfam" id="PF02743">
    <property type="entry name" value="dCache_1"/>
    <property type="match status" value="1"/>
</dbReference>
<evidence type="ECO:0000256" key="4">
    <source>
        <dbReference type="ARBA" id="ARBA00022692"/>
    </source>
</evidence>
<proteinExistence type="inferred from homology"/>
<evidence type="ECO:0000256" key="2">
    <source>
        <dbReference type="ARBA" id="ARBA00022475"/>
    </source>
</evidence>
<comment type="similarity">
    <text evidence="8">Belongs to the methyl-accepting chemotaxis (MCP) protein family.</text>
</comment>
<dbReference type="Proteomes" id="UP001580407">
    <property type="component" value="Unassembled WGS sequence"/>
</dbReference>
<evidence type="ECO:0000256" key="7">
    <source>
        <dbReference type="ARBA" id="ARBA00023224"/>
    </source>
</evidence>
<protein>
    <submittedName>
        <fullName evidence="13">Methyl-accepting chemotaxis protein</fullName>
    </submittedName>
</protein>
<dbReference type="InterPro" id="IPR033479">
    <property type="entry name" value="dCache_1"/>
</dbReference>
<keyword evidence="4 10" id="KW-0812">Transmembrane</keyword>
<accession>A0ABV5B4L5</accession>
<comment type="subcellular location">
    <subcellularLocation>
        <location evidence="1">Cell membrane</location>
        <topology evidence="1">Multi-pass membrane protein</topology>
    </subcellularLocation>
</comment>
<feature type="domain" description="Methyl-accepting transducer" evidence="11">
    <location>
        <begin position="383"/>
        <end position="619"/>
    </location>
</feature>
<feature type="transmembrane region" description="Helical" evidence="10">
    <location>
        <begin position="288"/>
        <end position="311"/>
    </location>
</feature>
<dbReference type="PANTHER" id="PTHR32089">
    <property type="entry name" value="METHYL-ACCEPTING CHEMOTAXIS PROTEIN MCPB"/>
    <property type="match status" value="1"/>
</dbReference>
<evidence type="ECO:0000256" key="5">
    <source>
        <dbReference type="ARBA" id="ARBA00022989"/>
    </source>
</evidence>
<gene>
    <name evidence="13" type="ORF">ACE3NQ_06860</name>
</gene>
<evidence type="ECO:0000256" key="8">
    <source>
        <dbReference type="ARBA" id="ARBA00029447"/>
    </source>
</evidence>
<dbReference type="Pfam" id="PF00015">
    <property type="entry name" value="MCPsignal"/>
    <property type="match status" value="1"/>
</dbReference>
<sequence>MKAKLKLPNKPSIQLKNFTHLTINGRLRIAFVAILLLPPAILGWLSYQTAKDDITAQILSNTQQTVESVNKQVSGLITTSFNDLDYLAATVNAGMVDGPESPELRRILDPIKAVKAEYDHVQFATTDGVLLNSPQQTFAEGFDPRERAWYSNAIQNKGQSFVNSPIISQDGKVIVVPSKATEDGSGVVSVVLSLSNLAKEVNAIKVGETGYVAILDQEHKYLTHPTAAAGTEETAAFVADLGKQPAGTSNYEAGGKQKIAVYSTNEQTGWTIVGTIDLDEVLKASRGILITTTIVIVVAVLLGMLIVWWVIRSINSPLKKLMHVTKKIADGDLTEEVSILSKDELGHLSSSVNQMTANLRHLIKQVSVNTEQVTQTSEELSASSEQTRVTAEHISASIQEIASGAENQVKSALDFAQAASEISSGMERASESIQSVSQLTVEANKKALNGNNVVIQTVEQMNTIHNTVSHTAGVVHALGDKTQEIGNIVGLITEIASQTNLLALNAAIEAARAGENGKGFAVVADEVRKLAEQTGTAAGQIRGLIQEVQSEAEKAVQSMNEGTDVVQKGIDMVSLTGIAFNDIVSSIEQVAAESLDVSSIVEQVNASTQNMSNLAEDVASIAQQSAGNTQNVAASTEQQSASMEEVSASAEALSKMAQELQEIIGKFKV</sequence>
<evidence type="ECO:0000259" key="12">
    <source>
        <dbReference type="PROSITE" id="PS50885"/>
    </source>
</evidence>
<dbReference type="Pfam" id="PF00672">
    <property type="entry name" value="HAMP"/>
    <property type="match status" value="1"/>
</dbReference>
<dbReference type="InterPro" id="IPR003660">
    <property type="entry name" value="HAMP_dom"/>
</dbReference>
<feature type="domain" description="HAMP" evidence="12">
    <location>
        <begin position="312"/>
        <end position="364"/>
    </location>
</feature>
<keyword evidence="7 9" id="KW-0807">Transducer</keyword>
<evidence type="ECO:0000256" key="6">
    <source>
        <dbReference type="ARBA" id="ARBA00023136"/>
    </source>
</evidence>
<dbReference type="PANTHER" id="PTHR32089:SF114">
    <property type="entry name" value="METHYL-ACCEPTING CHEMOTAXIS PROTEIN MCPB"/>
    <property type="match status" value="1"/>
</dbReference>
<dbReference type="Gene3D" id="3.30.450.20">
    <property type="entry name" value="PAS domain"/>
    <property type="match status" value="2"/>
</dbReference>
<dbReference type="PROSITE" id="PS50111">
    <property type="entry name" value="CHEMOTAXIS_TRANSDUC_2"/>
    <property type="match status" value="1"/>
</dbReference>
<keyword evidence="2" id="KW-1003">Cell membrane</keyword>
<organism evidence="13 14">
    <name type="scientific">Paenibacillus terreus</name>
    <dbReference type="NCBI Taxonomy" id="1387834"/>
    <lineage>
        <taxon>Bacteria</taxon>
        <taxon>Bacillati</taxon>
        <taxon>Bacillota</taxon>
        <taxon>Bacilli</taxon>
        <taxon>Bacillales</taxon>
        <taxon>Paenibacillaceae</taxon>
        <taxon>Paenibacillus</taxon>
    </lineage>
</organism>
<evidence type="ECO:0000256" key="9">
    <source>
        <dbReference type="PROSITE-ProRule" id="PRU00284"/>
    </source>
</evidence>
<dbReference type="RefSeq" id="WP_375524422.1">
    <property type="nucleotide sequence ID" value="NZ_JBHILM010000005.1"/>
</dbReference>
<keyword evidence="3" id="KW-0145">Chemotaxis</keyword>
<dbReference type="EMBL" id="JBHILM010000005">
    <property type="protein sequence ID" value="MFB5680627.1"/>
    <property type="molecule type" value="Genomic_DNA"/>
</dbReference>
<name>A0ABV5B4L5_9BACL</name>
<evidence type="ECO:0000256" key="3">
    <source>
        <dbReference type="ARBA" id="ARBA00022500"/>
    </source>
</evidence>
<dbReference type="SMART" id="SM00283">
    <property type="entry name" value="MA"/>
    <property type="match status" value="1"/>
</dbReference>
<evidence type="ECO:0000313" key="13">
    <source>
        <dbReference type="EMBL" id="MFB5680627.1"/>
    </source>
</evidence>
<dbReference type="SMART" id="SM00304">
    <property type="entry name" value="HAMP"/>
    <property type="match status" value="1"/>
</dbReference>
<dbReference type="Gene3D" id="1.10.287.950">
    <property type="entry name" value="Methyl-accepting chemotaxis protein"/>
    <property type="match status" value="2"/>
</dbReference>
<dbReference type="Gene3D" id="6.10.340.10">
    <property type="match status" value="1"/>
</dbReference>
<dbReference type="InterPro" id="IPR004089">
    <property type="entry name" value="MCPsignal_dom"/>
</dbReference>
<evidence type="ECO:0000313" key="14">
    <source>
        <dbReference type="Proteomes" id="UP001580407"/>
    </source>
</evidence>
<dbReference type="CDD" id="cd12912">
    <property type="entry name" value="PDC2_MCP_like"/>
    <property type="match status" value="1"/>
</dbReference>
<evidence type="ECO:0000259" key="11">
    <source>
        <dbReference type="PROSITE" id="PS50111"/>
    </source>
</evidence>
<feature type="transmembrane region" description="Helical" evidence="10">
    <location>
        <begin position="29"/>
        <end position="47"/>
    </location>
</feature>
<keyword evidence="5 10" id="KW-1133">Transmembrane helix</keyword>
<evidence type="ECO:0000256" key="10">
    <source>
        <dbReference type="SAM" id="Phobius"/>
    </source>
</evidence>
<reference evidence="13 14" key="1">
    <citation type="submission" date="2024-09" db="EMBL/GenBank/DDBJ databases">
        <authorList>
            <person name="Ruan L."/>
        </authorList>
    </citation>
    <scope>NUCLEOTIDE SEQUENCE [LARGE SCALE GENOMIC DNA]</scope>
    <source>
        <strain evidence="13 14">D33</strain>
    </source>
</reference>
<dbReference type="CDD" id="cd06225">
    <property type="entry name" value="HAMP"/>
    <property type="match status" value="1"/>
</dbReference>
<dbReference type="PROSITE" id="PS50885">
    <property type="entry name" value="HAMP"/>
    <property type="match status" value="1"/>
</dbReference>
<comment type="caution">
    <text evidence="13">The sequence shown here is derived from an EMBL/GenBank/DDBJ whole genome shotgun (WGS) entry which is preliminary data.</text>
</comment>
<keyword evidence="6 10" id="KW-0472">Membrane</keyword>
<keyword evidence="14" id="KW-1185">Reference proteome</keyword>